<keyword evidence="4" id="KW-1185">Reference proteome</keyword>
<feature type="transmembrane region" description="Helical" evidence="1">
    <location>
        <begin position="336"/>
        <end position="356"/>
    </location>
</feature>
<gene>
    <name evidence="3" type="ORF">H5975_05685</name>
</gene>
<name>A0ABS2H0Q8_9LACO</name>
<reference evidence="3 4" key="1">
    <citation type="journal article" date="2021" name="Sci. Rep.">
        <title>The distribution of antibiotic resistance genes in chicken gut microbiota commensals.</title>
        <authorList>
            <person name="Juricova H."/>
            <person name="Matiasovicova J."/>
            <person name="Kubasova T."/>
            <person name="Cejkova D."/>
            <person name="Rychlik I."/>
        </authorList>
    </citation>
    <scope>NUCLEOTIDE SEQUENCE [LARGE SCALE GENOMIC DNA]</scope>
    <source>
        <strain evidence="3 4">An574</strain>
    </source>
</reference>
<dbReference type="Proteomes" id="UP000785625">
    <property type="component" value="Unassembled WGS sequence"/>
</dbReference>
<dbReference type="Pfam" id="PF01757">
    <property type="entry name" value="Acyl_transf_3"/>
    <property type="match status" value="1"/>
</dbReference>
<organism evidence="3 4">
    <name type="scientific">Limosilactobacillus coleohominis</name>
    <dbReference type="NCBI Taxonomy" id="181675"/>
    <lineage>
        <taxon>Bacteria</taxon>
        <taxon>Bacillati</taxon>
        <taxon>Bacillota</taxon>
        <taxon>Bacilli</taxon>
        <taxon>Lactobacillales</taxon>
        <taxon>Lactobacillaceae</taxon>
        <taxon>Limosilactobacillus</taxon>
    </lineage>
</organism>
<dbReference type="GO" id="GO:0016746">
    <property type="term" value="F:acyltransferase activity"/>
    <property type="evidence" value="ECO:0007669"/>
    <property type="project" value="UniProtKB-KW"/>
</dbReference>
<dbReference type="EMBL" id="JACJKU010000051">
    <property type="protein sequence ID" value="MBM6940964.1"/>
    <property type="molecule type" value="Genomic_DNA"/>
</dbReference>
<feature type="transmembrane region" description="Helical" evidence="1">
    <location>
        <begin position="264"/>
        <end position="286"/>
    </location>
</feature>
<sequence length="365" mass="43500">MILNIQASQHAHADIGDYLKVFACTAVMGQPILSLVIHGQPPHIQTNLGSVYNLIKYTAPAFIFGILYTNMRQHSILGYFDKRAYYRNIFQSLFIPTILWTLVYLVFMPGLQLDHPFDNPGQFCWQFINGNAAPHLWYNTMMLQFAILMPLFWLLHKWLGHTPWKGRLTLVITILIYFNWLAFYDTFVFHGPEQRNWYLLDRFFISFIIYAVGGVLAWNYRRQFNHWLLRYWPIVLVLFAIMFVQTNHELRNFGWPVNLYNATYYKPSMTIYNLMVIGLVATLSLNNQFHHFYTVQRWFHILADLAYRAYLSNVFWEQLIWRYGQLSKYNLVHPYQTVLVLWIGTWLLSFGGAYMIRRLALFVRR</sequence>
<evidence type="ECO:0000313" key="3">
    <source>
        <dbReference type="EMBL" id="MBM6940964.1"/>
    </source>
</evidence>
<keyword evidence="1" id="KW-0812">Transmembrane</keyword>
<evidence type="ECO:0000259" key="2">
    <source>
        <dbReference type="Pfam" id="PF01757"/>
    </source>
</evidence>
<feature type="transmembrane region" description="Helical" evidence="1">
    <location>
        <begin position="89"/>
        <end position="107"/>
    </location>
</feature>
<keyword evidence="1" id="KW-1133">Transmembrane helix</keyword>
<evidence type="ECO:0000313" key="4">
    <source>
        <dbReference type="Proteomes" id="UP000785625"/>
    </source>
</evidence>
<proteinExistence type="predicted"/>
<protein>
    <submittedName>
        <fullName evidence="3">Acyltransferase family protein</fullName>
    </submittedName>
</protein>
<feature type="transmembrane region" description="Helical" evidence="1">
    <location>
        <begin position="136"/>
        <end position="155"/>
    </location>
</feature>
<dbReference type="InterPro" id="IPR002656">
    <property type="entry name" value="Acyl_transf_3_dom"/>
</dbReference>
<feature type="transmembrane region" description="Helical" evidence="1">
    <location>
        <begin position="21"/>
        <end position="39"/>
    </location>
</feature>
<comment type="caution">
    <text evidence="3">The sequence shown here is derived from an EMBL/GenBank/DDBJ whole genome shotgun (WGS) entry which is preliminary data.</text>
</comment>
<feature type="transmembrane region" description="Helical" evidence="1">
    <location>
        <begin position="51"/>
        <end position="68"/>
    </location>
</feature>
<feature type="transmembrane region" description="Helical" evidence="1">
    <location>
        <begin position="167"/>
        <end position="183"/>
    </location>
</feature>
<evidence type="ECO:0000256" key="1">
    <source>
        <dbReference type="SAM" id="Phobius"/>
    </source>
</evidence>
<keyword evidence="3" id="KW-0808">Transferase</keyword>
<feature type="transmembrane region" description="Helical" evidence="1">
    <location>
        <begin position="298"/>
        <end position="316"/>
    </location>
</feature>
<feature type="transmembrane region" description="Helical" evidence="1">
    <location>
        <begin position="203"/>
        <end position="220"/>
    </location>
</feature>
<accession>A0ABS2H0Q8</accession>
<feature type="domain" description="Acyltransferase 3" evidence="2">
    <location>
        <begin position="17"/>
        <end position="356"/>
    </location>
</feature>
<keyword evidence="3" id="KW-0012">Acyltransferase</keyword>
<feature type="transmembrane region" description="Helical" evidence="1">
    <location>
        <begin position="227"/>
        <end position="244"/>
    </location>
</feature>
<keyword evidence="1" id="KW-0472">Membrane</keyword>